<name>A0A1V9XWZ5_9ACAR</name>
<dbReference type="SUPFAM" id="SSF47769">
    <property type="entry name" value="SAM/Pointed domain"/>
    <property type="match status" value="1"/>
</dbReference>
<dbReference type="Proteomes" id="UP000192247">
    <property type="component" value="Unassembled WGS sequence"/>
</dbReference>
<dbReference type="GO" id="GO:0003682">
    <property type="term" value="F:chromatin binding"/>
    <property type="evidence" value="ECO:0007669"/>
    <property type="project" value="TreeGrafter"/>
</dbReference>
<feature type="region of interest" description="Disordered" evidence="1">
    <location>
        <begin position="299"/>
        <end position="318"/>
    </location>
</feature>
<feature type="region of interest" description="Disordered" evidence="1">
    <location>
        <begin position="934"/>
        <end position="953"/>
    </location>
</feature>
<evidence type="ECO:0000313" key="3">
    <source>
        <dbReference type="EMBL" id="OQR77888.1"/>
    </source>
</evidence>
<evidence type="ECO:0000256" key="1">
    <source>
        <dbReference type="SAM" id="MobiDB-lite"/>
    </source>
</evidence>
<comment type="caution">
    <text evidence="3">The sequence shown here is derived from an EMBL/GenBank/DDBJ whole genome shotgun (WGS) entry which is preliminary data.</text>
</comment>
<dbReference type="InterPro" id="IPR013761">
    <property type="entry name" value="SAM/pointed_sf"/>
</dbReference>
<dbReference type="SMART" id="SM00454">
    <property type="entry name" value="SAM"/>
    <property type="match status" value="1"/>
</dbReference>
<dbReference type="STRING" id="418985.A0A1V9XWZ5"/>
<dbReference type="PANTHER" id="PTHR12247:SF138">
    <property type="entry name" value="POLYHOMEOTIC DISTAL, ISOFORM A-RELATED"/>
    <property type="match status" value="1"/>
</dbReference>
<dbReference type="GO" id="GO:0035102">
    <property type="term" value="C:PRC1 complex"/>
    <property type="evidence" value="ECO:0007669"/>
    <property type="project" value="TreeGrafter"/>
</dbReference>
<protein>
    <recommendedName>
        <fullName evidence="2">SAM domain-containing protein</fullName>
    </recommendedName>
</protein>
<feature type="region of interest" description="Disordered" evidence="1">
    <location>
        <begin position="467"/>
        <end position="534"/>
    </location>
</feature>
<feature type="region of interest" description="Disordered" evidence="1">
    <location>
        <begin position="808"/>
        <end position="846"/>
    </location>
</feature>
<sequence length="1024" mass="104698">MNVPIVSSAGTSFVLSQTTVSPHSHMAPPEAPPTSTPTAQQMAVSTPPHVASPHMASSPVPPSAATSIQFSQGPTSVGPVMSQSPTVIQTMAQGGTLQFPSQMPVLQQGTLSPAGYIQPLYQTAAGQQQMLLSPASSLALQQQLGQGQITVMAGPGPQTPNAQKLTQDGHGKTVLTGVSGQANKSAQVMTSQAGQMANVGGKMTMATGNIMAGIAGHKGNAQTASQIVTGVAPQAQFVTQTSGNGQTLLISPLSMLGTQGSMVGNMGGMLQAQSAQSQVGKAGQGQQTQVAHKFLPAGQQKGAHSPSLQLTGLPPGTQYRHLSPAAQQQLIAGQVGVSQVNAVGQPVLGQAQTILGSLQTFNAFGSGLPWGTGQLQGQPLLQSPILIRNQHDGSVYIQSAPAAPHTQQQHQLQQPPATTVQVQPQALQNTAGTLGGQGVSTVQQMQGVAGMLHGTVMHGGPVPTLVQAQTQQQQAQAQATQQTQSAQQASNSEQTAPSGQATGAQQITAQGTMTSSTGPPPTASPSQPASAFQPVQQLSAQAGGQVVTTVQTPMQAAGAPRVQRPITPQQTSGTVGVKVSTGSRGVRGIAARSSSGANSTGVQSTATPPNSQPPTPIPPVTPTLSMDIENTKSMPVTQGPSQVIENKKQDVATMDTASMSKTPAVAIDSKGPTTAINITENQVGGPTGGATAGVVSSVDTALKPTSANAPMPPTVAAVQPLELIHQPITTVPVVTLPDVPDVPEGSSASPAIGAPFPEEAGNVPDTIEQASEILTHIIEGYVIRESSEPFPVSRSALLSEMIRREQACAGSKERKRKLENNNNVSKTMTATSTAAPTPGTVTTTNTSAANATNSARYTVASGTTATNLGLSIDQLGLDSGTKPVTAEAVEKDAKERTVSTSRSLENVTETPVAETGSSTAAFSQQVSDAVGAAACAGPAGDESKGGNRSNRSPAQWNVQDVYDFIKSVPGCAAYAEEFRVQEIDGEALMFLSAERHLMQQMNMKVGPAAKIYARLTQLCNEYGS</sequence>
<feature type="compositionally biased region" description="Pro residues" evidence="1">
    <location>
        <begin position="610"/>
        <end position="621"/>
    </location>
</feature>
<reference evidence="3 4" key="1">
    <citation type="journal article" date="2017" name="Gigascience">
        <title>Draft genome of the honey bee ectoparasitic mite, Tropilaelaps mercedesae, is shaped by the parasitic life history.</title>
        <authorList>
            <person name="Dong X."/>
            <person name="Armstrong S.D."/>
            <person name="Xia D."/>
            <person name="Makepeace B.L."/>
            <person name="Darby A.C."/>
            <person name="Kadowaki T."/>
        </authorList>
    </citation>
    <scope>NUCLEOTIDE SEQUENCE [LARGE SCALE GENOMIC DNA]</scope>
    <source>
        <strain evidence="3">Wuxi-XJTLU</strain>
    </source>
</reference>
<proteinExistence type="predicted"/>
<dbReference type="PROSITE" id="PS50105">
    <property type="entry name" value="SAM_DOMAIN"/>
    <property type="match status" value="1"/>
</dbReference>
<feature type="compositionally biased region" description="Low complexity" evidence="1">
    <location>
        <begin position="467"/>
        <end position="517"/>
    </location>
</feature>
<accession>A0A1V9XWZ5</accession>
<dbReference type="Gene3D" id="1.10.150.50">
    <property type="entry name" value="Transcription Factor, Ets-1"/>
    <property type="match status" value="1"/>
</dbReference>
<feature type="compositionally biased region" description="Polar residues" evidence="1">
    <location>
        <begin position="898"/>
        <end position="918"/>
    </location>
</feature>
<dbReference type="Pfam" id="PF00536">
    <property type="entry name" value="SAM_1"/>
    <property type="match status" value="1"/>
</dbReference>
<dbReference type="GO" id="GO:0045892">
    <property type="term" value="P:negative regulation of DNA-templated transcription"/>
    <property type="evidence" value="ECO:0007669"/>
    <property type="project" value="TreeGrafter"/>
</dbReference>
<feature type="compositionally biased region" description="Low complexity" evidence="1">
    <location>
        <begin position="820"/>
        <end position="846"/>
    </location>
</feature>
<feature type="compositionally biased region" description="Polar residues" evidence="1">
    <location>
        <begin position="66"/>
        <end position="82"/>
    </location>
</feature>
<dbReference type="InParanoid" id="A0A1V9XWZ5"/>
<feature type="region of interest" description="Disordered" evidence="1">
    <location>
        <begin position="555"/>
        <end position="625"/>
    </location>
</feature>
<dbReference type="InterPro" id="IPR001660">
    <property type="entry name" value="SAM"/>
</dbReference>
<dbReference type="InterPro" id="IPR050548">
    <property type="entry name" value="PcG_chromatin_remod_factors"/>
</dbReference>
<dbReference type="OrthoDB" id="5912862at2759"/>
<evidence type="ECO:0000313" key="4">
    <source>
        <dbReference type="Proteomes" id="UP000192247"/>
    </source>
</evidence>
<dbReference type="GO" id="GO:0042393">
    <property type="term" value="F:histone binding"/>
    <property type="evidence" value="ECO:0007669"/>
    <property type="project" value="TreeGrafter"/>
</dbReference>
<feature type="compositionally biased region" description="Basic and acidic residues" evidence="1">
    <location>
        <begin position="888"/>
        <end position="897"/>
    </location>
</feature>
<dbReference type="AlphaFoldDB" id="A0A1V9XWZ5"/>
<organism evidence="3 4">
    <name type="scientific">Tropilaelaps mercedesae</name>
    <dbReference type="NCBI Taxonomy" id="418985"/>
    <lineage>
        <taxon>Eukaryota</taxon>
        <taxon>Metazoa</taxon>
        <taxon>Ecdysozoa</taxon>
        <taxon>Arthropoda</taxon>
        <taxon>Chelicerata</taxon>
        <taxon>Arachnida</taxon>
        <taxon>Acari</taxon>
        <taxon>Parasitiformes</taxon>
        <taxon>Mesostigmata</taxon>
        <taxon>Gamasina</taxon>
        <taxon>Dermanyssoidea</taxon>
        <taxon>Laelapidae</taxon>
        <taxon>Tropilaelaps</taxon>
    </lineage>
</organism>
<dbReference type="PANTHER" id="PTHR12247">
    <property type="entry name" value="POLYCOMB GROUP PROTEIN"/>
    <property type="match status" value="1"/>
</dbReference>
<dbReference type="EMBL" id="MNPL01002917">
    <property type="protein sequence ID" value="OQR77888.1"/>
    <property type="molecule type" value="Genomic_DNA"/>
</dbReference>
<feature type="domain" description="SAM" evidence="2">
    <location>
        <begin position="956"/>
        <end position="1021"/>
    </location>
</feature>
<evidence type="ECO:0000259" key="2">
    <source>
        <dbReference type="PROSITE" id="PS50105"/>
    </source>
</evidence>
<gene>
    <name evidence="3" type="ORF">BIW11_06774</name>
</gene>
<feature type="region of interest" description="Disordered" evidence="1">
    <location>
        <begin position="18"/>
        <end position="82"/>
    </location>
</feature>
<feature type="region of interest" description="Disordered" evidence="1">
    <location>
        <begin position="886"/>
        <end position="918"/>
    </location>
</feature>
<dbReference type="CDD" id="cd09577">
    <property type="entry name" value="SAM_Ph1_2_3"/>
    <property type="match status" value="1"/>
</dbReference>
<keyword evidence="4" id="KW-1185">Reference proteome</keyword>
<feature type="compositionally biased region" description="Polar residues" evidence="1">
    <location>
        <begin position="592"/>
        <end position="604"/>
    </location>
</feature>